<dbReference type="AlphaFoldDB" id="A0A250VGU3"/>
<feature type="signal peptide" evidence="1">
    <location>
        <begin position="1"/>
        <end position="25"/>
    </location>
</feature>
<evidence type="ECO:0000256" key="1">
    <source>
        <dbReference type="SAM" id="SignalP"/>
    </source>
</evidence>
<comment type="caution">
    <text evidence="2">The sequence shown here is derived from an EMBL/GenBank/DDBJ whole genome shotgun (WGS) entry which is preliminary data.</text>
</comment>
<keyword evidence="3" id="KW-1185">Reference proteome</keyword>
<evidence type="ECO:0000313" key="2">
    <source>
        <dbReference type="EMBL" id="GAX53296.1"/>
    </source>
</evidence>
<reference evidence="3" key="1">
    <citation type="submission" date="2017-05" db="EMBL/GenBank/DDBJ databases">
        <title>Streptomyces olivochromogenes NBRC 3561 whole genome shotgun sequence.</title>
        <authorList>
            <person name="Dohra H."/>
            <person name="Kodani S."/>
        </authorList>
    </citation>
    <scope>NUCLEOTIDE SEQUENCE [LARGE SCALE GENOMIC DNA]</scope>
    <source>
        <strain evidence="3">NBRC 3561</strain>
    </source>
</reference>
<feature type="chain" id="PRO_5039213814" evidence="1">
    <location>
        <begin position="26"/>
        <end position="50"/>
    </location>
</feature>
<accession>A0A250VGU3</accession>
<gene>
    <name evidence="2" type="ORF">SO3561_04824</name>
</gene>
<organism evidence="2 3">
    <name type="scientific">Streptomyces olivochromogenes</name>
    <dbReference type="NCBI Taxonomy" id="1963"/>
    <lineage>
        <taxon>Bacteria</taxon>
        <taxon>Bacillati</taxon>
        <taxon>Actinomycetota</taxon>
        <taxon>Actinomycetes</taxon>
        <taxon>Kitasatosporales</taxon>
        <taxon>Streptomycetaceae</taxon>
        <taxon>Streptomyces</taxon>
    </lineage>
</organism>
<name>A0A250VGU3_STROL</name>
<keyword evidence="1" id="KW-0732">Signal</keyword>
<dbReference type="Proteomes" id="UP000217446">
    <property type="component" value="Unassembled WGS sequence"/>
</dbReference>
<sequence>MPKRTRAGALLTLTVTGLAPGTTLATPANASAKAPGFLAATDLPPHPNSS</sequence>
<proteinExistence type="predicted"/>
<dbReference type="RefSeq" id="WP_159064390.1">
    <property type="nucleotide sequence ID" value="NZ_BDQI01000010.1"/>
</dbReference>
<dbReference type="EMBL" id="BDQI01000010">
    <property type="protein sequence ID" value="GAX53296.1"/>
    <property type="molecule type" value="Genomic_DNA"/>
</dbReference>
<protein>
    <submittedName>
        <fullName evidence="2">Uncharacterized protein</fullName>
    </submittedName>
</protein>
<evidence type="ECO:0000313" key="3">
    <source>
        <dbReference type="Proteomes" id="UP000217446"/>
    </source>
</evidence>